<sequence length="184" mass="20436">MNRLAIPVTEQDHAQGPATAAITMVEYGDYECPYCGEAYPVLKAVQKAMGDDLRFVFRNFPLAEIHPHAMRAAEFAETAGSKGLFWQAHDLLYENQTALTEDDLNRYAKLLDIPPLTVARGLAGRFDGKIEDDFRGGLRSGVNGTPTLFINGLRYDGPREAETLVEVLREILQEVRHAAMRGQA</sequence>
<dbReference type="RefSeq" id="WP_250911789.1">
    <property type="nucleotide sequence ID" value="NZ_JAMXLX010000006.1"/>
</dbReference>
<dbReference type="AlphaFoldDB" id="A0AAJ1C0X1"/>
<comment type="function">
    <text evidence="1">May be required for disulfide bond formation in some proteins.</text>
</comment>
<dbReference type="Pfam" id="PF13462">
    <property type="entry name" value="Thioredoxin_4"/>
    <property type="match status" value="1"/>
</dbReference>
<dbReference type="Proteomes" id="UP001155380">
    <property type="component" value="Unassembled WGS sequence"/>
</dbReference>
<dbReference type="InterPro" id="IPR013766">
    <property type="entry name" value="Thioredoxin_domain"/>
</dbReference>
<dbReference type="SUPFAM" id="SSF52833">
    <property type="entry name" value="Thioredoxin-like"/>
    <property type="match status" value="1"/>
</dbReference>
<comment type="similarity">
    <text evidence="2">Belongs to the thioredoxin family. DsbA subfamily.</text>
</comment>
<evidence type="ECO:0000256" key="2">
    <source>
        <dbReference type="ARBA" id="ARBA00005791"/>
    </source>
</evidence>
<dbReference type="PROSITE" id="PS51352">
    <property type="entry name" value="THIOREDOXIN_2"/>
    <property type="match status" value="1"/>
</dbReference>
<evidence type="ECO:0000259" key="3">
    <source>
        <dbReference type="PROSITE" id="PS51352"/>
    </source>
</evidence>
<dbReference type="CDD" id="cd02972">
    <property type="entry name" value="DsbA_family"/>
    <property type="match status" value="1"/>
</dbReference>
<dbReference type="PANTHER" id="PTHR13887">
    <property type="entry name" value="GLUTATHIONE S-TRANSFERASE KAPPA"/>
    <property type="match status" value="1"/>
</dbReference>
<proteinExistence type="inferred from homology"/>
<accession>A0AAJ1C0X1</accession>
<feature type="domain" description="Thioredoxin" evidence="3">
    <location>
        <begin position="1"/>
        <end position="173"/>
    </location>
</feature>
<reference evidence="4" key="1">
    <citation type="submission" date="2022-06" db="EMBL/GenBank/DDBJ databases">
        <authorList>
            <person name="Sun Q."/>
        </authorList>
    </citation>
    <scope>NUCLEOTIDE SEQUENCE</scope>
    <source>
        <strain evidence="4">S101</strain>
    </source>
</reference>
<gene>
    <name evidence="4" type="ORF">NBH21_18200</name>
</gene>
<dbReference type="InterPro" id="IPR012336">
    <property type="entry name" value="Thioredoxin-like_fold"/>
</dbReference>
<dbReference type="Gene3D" id="3.40.30.10">
    <property type="entry name" value="Glutaredoxin"/>
    <property type="match status" value="1"/>
</dbReference>
<evidence type="ECO:0000313" key="4">
    <source>
        <dbReference type="EMBL" id="MCO5958713.1"/>
    </source>
</evidence>
<dbReference type="InterPro" id="IPR036249">
    <property type="entry name" value="Thioredoxin-like_sf"/>
</dbReference>
<evidence type="ECO:0000256" key="1">
    <source>
        <dbReference type="ARBA" id="ARBA00003565"/>
    </source>
</evidence>
<dbReference type="PANTHER" id="PTHR13887:SF55">
    <property type="entry name" value="SLR0313 PROTEIN"/>
    <property type="match status" value="1"/>
</dbReference>
<organism evidence="4 5">
    <name type="scientific">Ciceribacter sichuanensis</name>
    <dbReference type="NCBI Taxonomy" id="2949647"/>
    <lineage>
        <taxon>Bacteria</taxon>
        <taxon>Pseudomonadati</taxon>
        <taxon>Pseudomonadota</taxon>
        <taxon>Alphaproteobacteria</taxon>
        <taxon>Hyphomicrobiales</taxon>
        <taxon>Rhizobiaceae</taxon>
        <taxon>Ciceribacter</taxon>
    </lineage>
</organism>
<comment type="caution">
    <text evidence="4">The sequence shown here is derived from an EMBL/GenBank/DDBJ whole genome shotgun (WGS) entry which is preliminary data.</text>
</comment>
<dbReference type="EMBL" id="JAMXLX010000006">
    <property type="protein sequence ID" value="MCO5958713.1"/>
    <property type="molecule type" value="Genomic_DNA"/>
</dbReference>
<protein>
    <submittedName>
        <fullName evidence="4">DsbA family protein</fullName>
    </submittedName>
</protein>
<name>A0AAJ1C0X1_9HYPH</name>
<evidence type="ECO:0000313" key="5">
    <source>
        <dbReference type="Proteomes" id="UP001155380"/>
    </source>
</evidence>